<dbReference type="Proteomes" id="UP000023152">
    <property type="component" value="Unassembled WGS sequence"/>
</dbReference>
<feature type="region of interest" description="Disordered" evidence="7">
    <location>
        <begin position="522"/>
        <end position="577"/>
    </location>
</feature>
<sequence>MRRYRNLYERSGEGDIANILNRGAFDEPDETVPRGNALAVSSNTSEQKQETGMETANEPNENESKEKDLDKKVPETDLGHVSKQMSIQEKQREAIRTLVMPGLPSLQSNRIPSQFLPPIRLENLKSLLNLMHRTQFTPEESFYYILARLCVYRVMRLVVFQHIFESISAASPRYSSDAESVNPNKENRAKLIRLFNLLKFLMKSPTCMYLVKYLQLPAGLNMLEEQEETPIKALALNNSNSNALAISPTKQFSNEDKKQERDAEIERAIELFNVKDSRMLRVFSLFGSPLMKTQNVLKSFVETLSMICRSSHMKLTELELEMHSDDIKNLVALIGDYVRCDDHVFNKLNTVARSVMNVPNNKLLIMNALITETKKLGTQLAMELNQIYCIIEPSKNTTKRLEHQWNINQTKQNSLLRTIEFFHSLLTKSTDHRSRAKNDNKTMYVFRKIKQDDKTQTLGSILTNMTEQQHTLTMFEDCGRGLESLWEALDRCLTIFGYVPKDVLAAEMDQKMRMIKTLIEKEKEKEKEKSIDQNKDNDKRRDREASHAHSRNVVGSNSLATGHQGTSKKKTEEENTRITSSVVRLKPLILAFFILHDFYQVDFSTKCTPEEMESDVEENLANEYLLSRHHYFLNFTDRHRNIFNLLIAQKPQLLTGTQKPQSYLHRSHTNNEKLGPFAPLIWHPKRVLDLENKKRYLHLSLQAIRNECLGQERDYMSNGRTRLEVRRERLFDDSFCQMKLWTKQELMNRLSVRFLHEEGVDASGLTREWYSQLTKSMFDPSYALFIPAADNNSVFQPNPYSSYNNDHIENFKFVGLFVAKAVFDGQTLEAYFTRSFLKHILHVKPTWEDILSLDYTHYKNLKWMLENPIDGVIDLDFTYDLEKMGVTEKFELRSNGRDIPVTDANKKEYVELVSDLKMSKLVEEQTQAFLKGFHTLIPHWLISIFNWSELDLLICGMPDIDIVDWQNNTQYFGRYTKDSPQIKLVYISFFYCVYVKWFWETVQDMDKEERALLLQFVTGTSKVPLGGFANLPGMYGNQRFQIHSSLQTDEVLPSAHTCFNQLDLPQYSTKEVLKEKLLLAIRECSQGFGFA</sequence>
<dbReference type="CDD" id="cd00078">
    <property type="entry name" value="HECTc"/>
    <property type="match status" value="1"/>
</dbReference>
<dbReference type="AlphaFoldDB" id="X6MWI1"/>
<evidence type="ECO:0000256" key="7">
    <source>
        <dbReference type="SAM" id="MobiDB-lite"/>
    </source>
</evidence>
<dbReference type="InterPro" id="IPR050409">
    <property type="entry name" value="E3_ubiq-protein_ligase"/>
</dbReference>
<evidence type="ECO:0000256" key="5">
    <source>
        <dbReference type="ARBA" id="ARBA00022786"/>
    </source>
</evidence>
<dbReference type="Gene3D" id="3.30.2160.10">
    <property type="entry name" value="Hect, E3 ligase catalytic domain"/>
    <property type="match status" value="1"/>
</dbReference>
<evidence type="ECO:0000256" key="3">
    <source>
        <dbReference type="ARBA" id="ARBA00012485"/>
    </source>
</evidence>
<keyword evidence="5 6" id="KW-0833">Ubl conjugation pathway</keyword>
<keyword evidence="10" id="KW-1185">Reference proteome</keyword>
<evidence type="ECO:0000256" key="6">
    <source>
        <dbReference type="PROSITE-ProRule" id="PRU00104"/>
    </source>
</evidence>
<feature type="compositionally biased region" description="Basic and acidic residues" evidence="7">
    <location>
        <begin position="62"/>
        <end position="77"/>
    </location>
</feature>
<feature type="compositionally biased region" description="Polar residues" evidence="7">
    <location>
        <begin position="39"/>
        <end position="59"/>
    </location>
</feature>
<name>X6MWI1_RETFI</name>
<evidence type="ECO:0000256" key="1">
    <source>
        <dbReference type="ARBA" id="ARBA00000885"/>
    </source>
</evidence>
<feature type="compositionally biased region" description="Basic and acidic residues" evidence="7">
    <location>
        <begin position="522"/>
        <end position="547"/>
    </location>
</feature>
<reference evidence="9 10" key="1">
    <citation type="journal article" date="2013" name="Curr. Biol.">
        <title>The Genome of the Foraminiferan Reticulomyxa filosa.</title>
        <authorList>
            <person name="Glockner G."/>
            <person name="Hulsmann N."/>
            <person name="Schleicher M."/>
            <person name="Noegel A.A."/>
            <person name="Eichinger L."/>
            <person name="Gallinger C."/>
            <person name="Pawlowski J."/>
            <person name="Sierra R."/>
            <person name="Euteneuer U."/>
            <person name="Pillet L."/>
            <person name="Moustafa A."/>
            <person name="Platzer M."/>
            <person name="Groth M."/>
            <person name="Szafranski K."/>
            <person name="Schliwa M."/>
        </authorList>
    </citation>
    <scope>NUCLEOTIDE SEQUENCE [LARGE SCALE GENOMIC DNA]</scope>
</reference>
<feature type="region of interest" description="Disordered" evidence="7">
    <location>
        <begin position="21"/>
        <end position="77"/>
    </location>
</feature>
<dbReference type="FunFam" id="3.90.1750.10:FF:000079">
    <property type="entry name" value="E3 ubiquitin-protein ligase"/>
    <property type="match status" value="1"/>
</dbReference>
<dbReference type="GO" id="GO:0000209">
    <property type="term" value="P:protein polyubiquitination"/>
    <property type="evidence" value="ECO:0007669"/>
    <property type="project" value="TreeGrafter"/>
</dbReference>
<dbReference type="GO" id="GO:0005737">
    <property type="term" value="C:cytoplasm"/>
    <property type="evidence" value="ECO:0007669"/>
    <property type="project" value="TreeGrafter"/>
</dbReference>
<dbReference type="PANTHER" id="PTHR11254:SF67">
    <property type="entry name" value="E3 UBIQUITIN-PROTEIN LIGASE HUWE1"/>
    <property type="match status" value="1"/>
</dbReference>
<dbReference type="GO" id="GO:0006511">
    <property type="term" value="P:ubiquitin-dependent protein catabolic process"/>
    <property type="evidence" value="ECO:0007669"/>
    <property type="project" value="TreeGrafter"/>
</dbReference>
<comment type="pathway">
    <text evidence="2">Protein modification; protein ubiquitination.</text>
</comment>
<evidence type="ECO:0000313" key="10">
    <source>
        <dbReference type="Proteomes" id="UP000023152"/>
    </source>
</evidence>
<evidence type="ECO:0000313" key="9">
    <source>
        <dbReference type="EMBL" id="ETO18353.1"/>
    </source>
</evidence>
<dbReference type="FunFam" id="3.30.2410.10:FF:000009">
    <property type="entry name" value="Probable E3 ubiquitin-protein ligase HECTD2"/>
    <property type="match status" value="1"/>
</dbReference>
<dbReference type="EC" id="2.3.2.26" evidence="3"/>
<dbReference type="OrthoDB" id="5987976at2759"/>
<dbReference type="FunFam" id="3.30.2160.10:FF:000001">
    <property type="entry name" value="E3 ubiquitin-protein ligase NEDD4-like"/>
    <property type="match status" value="1"/>
</dbReference>
<dbReference type="SMART" id="SM00119">
    <property type="entry name" value="HECTc"/>
    <property type="match status" value="1"/>
</dbReference>
<evidence type="ECO:0000256" key="4">
    <source>
        <dbReference type="ARBA" id="ARBA00022679"/>
    </source>
</evidence>
<dbReference type="Gene3D" id="3.90.1750.10">
    <property type="entry name" value="Hect, E3 ligase catalytic domains"/>
    <property type="match status" value="1"/>
</dbReference>
<feature type="compositionally biased region" description="Polar residues" evidence="7">
    <location>
        <begin position="553"/>
        <end position="565"/>
    </location>
</feature>
<dbReference type="PANTHER" id="PTHR11254">
    <property type="entry name" value="HECT DOMAIN UBIQUITIN-PROTEIN LIGASE"/>
    <property type="match status" value="1"/>
</dbReference>
<accession>X6MWI1</accession>
<keyword evidence="4" id="KW-0808">Transferase</keyword>
<evidence type="ECO:0000256" key="2">
    <source>
        <dbReference type="ARBA" id="ARBA00004906"/>
    </source>
</evidence>
<protein>
    <recommendedName>
        <fullName evidence="3">HECT-type E3 ubiquitin transferase</fullName>
        <ecNumber evidence="3">2.3.2.26</ecNumber>
    </recommendedName>
</protein>
<feature type="active site" description="Glycyl thioester intermediate" evidence="6">
    <location>
        <position position="1058"/>
    </location>
</feature>
<proteinExistence type="predicted"/>
<feature type="domain" description="HECT" evidence="8">
    <location>
        <begin position="742"/>
        <end position="1091"/>
    </location>
</feature>
<dbReference type="Pfam" id="PF00632">
    <property type="entry name" value="HECT"/>
    <property type="match status" value="1"/>
</dbReference>
<organism evidence="9 10">
    <name type="scientific">Reticulomyxa filosa</name>
    <dbReference type="NCBI Taxonomy" id="46433"/>
    <lineage>
        <taxon>Eukaryota</taxon>
        <taxon>Sar</taxon>
        <taxon>Rhizaria</taxon>
        <taxon>Retaria</taxon>
        <taxon>Foraminifera</taxon>
        <taxon>Monothalamids</taxon>
        <taxon>Reticulomyxidae</taxon>
        <taxon>Reticulomyxa</taxon>
    </lineage>
</organism>
<comment type="catalytic activity">
    <reaction evidence="1">
        <text>S-ubiquitinyl-[E2 ubiquitin-conjugating enzyme]-L-cysteine + [acceptor protein]-L-lysine = [E2 ubiquitin-conjugating enzyme]-L-cysteine + N(6)-ubiquitinyl-[acceptor protein]-L-lysine.</text>
        <dbReference type="EC" id="2.3.2.26"/>
    </reaction>
</comment>
<dbReference type="SUPFAM" id="SSF56204">
    <property type="entry name" value="Hect, E3 ligase catalytic domain"/>
    <property type="match status" value="1"/>
</dbReference>
<evidence type="ECO:0000259" key="8">
    <source>
        <dbReference type="PROSITE" id="PS50237"/>
    </source>
</evidence>
<dbReference type="InterPro" id="IPR000569">
    <property type="entry name" value="HECT_dom"/>
</dbReference>
<dbReference type="InterPro" id="IPR035983">
    <property type="entry name" value="Hect_E3_ubiquitin_ligase"/>
</dbReference>
<dbReference type="EMBL" id="ASPP01015064">
    <property type="protein sequence ID" value="ETO18353.1"/>
    <property type="molecule type" value="Genomic_DNA"/>
</dbReference>
<dbReference type="PROSITE" id="PS50237">
    <property type="entry name" value="HECT"/>
    <property type="match status" value="1"/>
</dbReference>
<dbReference type="Gene3D" id="3.30.2410.10">
    <property type="entry name" value="Hect, E3 ligase catalytic domain"/>
    <property type="match status" value="1"/>
</dbReference>
<comment type="caution">
    <text evidence="9">The sequence shown here is derived from an EMBL/GenBank/DDBJ whole genome shotgun (WGS) entry which is preliminary data.</text>
</comment>
<dbReference type="GO" id="GO:0061630">
    <property type="term" value="F:ubiquitin protein ligase activity"/>
    <property type="evidence" value="ECO:0007669"/>
    <property type="project" value="UniProtKB-EC"/>
</dbReference>
<gene>
    <name evidence="9" type="ORF">RFI_18920</name>
</gene>